<keyword evidence="2" id="KW-1185">Reference proteome</keyword>
<reference evidence="1" key="1">
    <citation type="submission" date="2022-02" db="EMBL/GenBank/DDBJ databases">
        <title>Plant Genome Project.</title>
        <authorList>
            <person name="Zhang R.-G."/>
        </authorList>
    </citation>
    <scope>NUCLEOTIDE SEQUENCE</scope>
    <source>
        <strain evidence="1">AT1</strain>
    </source>
</reference>
<proteinExistence type="predicted"/>
<organism evidence="1 2">
    <name type="scientific">Rhododendron molle</name>
    <name type="common">Chinese azalea</name>
    <name type="synonym">Azalea mollis</name>
    <dbReference type="NCBI Taxonomy" id="49168"/>
    <lineage>
        <taxon>Eukaryota</taxon>
        <taxon>Viridiplantae</taxon>
        <taxon>Streptophyta</taxon>
        <taxon>Embryophyta</taxon>
        <taxon>Tracheophyta</taxon>
        <taxon>Spermatophyta</taxon>
        <taxon>Magnoliopsida</taxon>
        <taxon>eudicotyledons</taxon>
        <taxon>Gunneridae</taxon>
        <taxon>Pentapetalae</taxon>
        <taxon>asterids</taxon>
        <taxon>Ericales</taxon>
        <taxon>Ericaceae</taxon>
        <taxon>Ericoideae</taxon>
        <taxon>Rhodoreae</taxon>
        <taxon>Rhododendron</taxon>
    </lineage>
</organism>
<dbReference type="Proteomes" id="UP001062846">
    <property type="component" value="Chromosome 12"/>
</dbReference>
<accession>A0ACC0LH77</accession>
<name>A0ACC0LH77_RHOML</name>
<evidence type="ECO:0000313" key="2">
    <source>
        <dbReference type="Proteomes" id="UP001062846"/>
    </source>
</evidence>
<sequence>MGKGGKSFSWHLNDELKKKLLSIADQGDCRSCGIIAVANCTSAIYAITENFDHPPDLSYQHALNDPLKLYPDDHFVIDKEDCCDTHLEDTMNFIKKEGIGFAEP</sequence>
<gene>
    <name evidence="1" type="ORF">RHMOL_Rhmol12G0090600</name>
</gene>
<protein>
    <submittedName>
        <fullName evidence="1">Uncharacterized protein</fullName>
    </submittedName>
</protein>
<dbReference type="EMBL" id="CM046399">
    <property type="protein sequence ID" value="KAI8527631.1"/>
    <property type="molecule type" value="Genomic_DNA"/>
</dbReference>
<evidence type="ECO:0000313" key="1">
    <source>
        <dbReference type="EMBL" id="KAI8527631.1"/>
    </source>
</evidence>
<comment type="caution">
    <text evidence="1">The sequence shown here is derived from an EMBL/GenBank/DDBJ whole genome shotgun (WGS) entry which is preliminary data.</text>
</comment>